<accession>A0A9P6LQ50</accession>
<evidence type="ECO:0000313" key="3">
    <source>
        <dbReference type="Proteomes" id="UP000781932"/>
    </source>
</evidence>
<keyword evidence="3" id="KW-1185">Reference proteome</keyword>
<dbReference type="Proteomes" id="UP000781932">
    <property type="component" value="Unassembled WGS sequence"/>
</dbReference>
<organism evidence="2 3">
    <name type="scientific">Colletotrichum karsti</name>
    <dbReference type="NCBI Taxonomy" id="1095194"/>
    <lineage>
        <taxon>Eukaryota</taxon>
        <taxon>Fungi</taxon>
        <taxon>Dikarya</taxon>
        <taxon>Ascomycota</taxon>
        <taxon>Pezizomycotina</taxon>
        <taxon>Sordariomycetes</taxon>
        <taxon>Hypocreomycetidae</taxon>
        <taxon>Glomerellales</taxon>
        <taxon>Glomerellaceae</taxon>
        <taxon>Colletotrichum</taxon>
        <taxon>Colletotrichum boninense species complex</taxon>
    </lineage>
</organism>
<comment type="caution">
    <text evidence="2">The sequence shown here is derived from an EMBL/GenBank/DDBJ whole genome shotgun (WGS) entry which is preliminary data.</text>
</comment>
<dbReference type="OrthoDB" id="4850198at2759"/>
<sequence>MPTSPTTKMSSNPLDPPIYTADQPMGPNGPTNTGAQASGQRGGHHDNTGNASNRGGRQGGGGWGNHSGSKKK</sequence>
<evidence type="ECO:0000313" key="2">
    <source>
        <dbReference type="EMBL" id="KAF9880337.1"/>
    </source>
</evidence>
<reference evidence="2" key="2">
    <citation type="submission" date="2020-11" db="EMBL/GenBank/DDBJ databases">
        <title>Whole genome sequencing of Colletotrichum sp.</title>
        <authorList>
            <person name="Li H."/>
        </authorList>
    </citation>
    <scope>NUCLEOTIDE SEQUENCE</scope>
    <source>
        <strain evidence="2">CkLH20</strain>
    </source>
</reference>
<dbReference type="AlphaFoldDB" id="A0A9P6LQ50"/>
<evidence type="ECO:0000256" key="1">
    <source>
        <dbReference type="SAM" id="MobiDB-lite"/>
    </source>
</evidence>
<name>A0A9P6LQ50_9PEZI</name>
<dbReference type="GeneID" id="62158084"/>
<reference evidence="2" key="1">
    <citation type="submission" date="2020-03" db="EMBL/GenBank/DDBJ databases">
        <authorList>
            <person name="He L."/>
        </authorList>
    </citation>
    <scope>NUCLEOTIDE SEQUENCE</scope>
    <source>
        <strain evidence="2">CkLH20</strain>
    </source>
</reference>
<feature type="compositionally biased region" description="Polar residues" evidence="1">
    <location>
        <begin position="29"/>
        <end position="39"/>
    </location>
</feature>
<gene>
    <name evidence="2" type="ORF">CkaCkLH20_02291</name>
</gene>
<dbReference type="EMBL" id="JAATWM020000005">
    <property type="protein sequence ID" value="KAF9880337.1"/>
    <property type="molecule type" value="Genomic_DNA"/>
</dbReference>
<feature type="compositionally biased region" description="Gly residues" evidence="1">
    <location>
        <begin position="56"/>
        <end position="65"/>
    </location>
</feature>
<proteinExistence type="predicted"/>
<protein>
    <submittedName>
        <fullName evidence="2">Uncharacterized protein</fullName>
    </submittedName>
</protein>
<dbReference type="RefSeq" id="XP_038749798.1">
    <property type="nucleotide sequence ID" value="XM_038885010.1"/>
</dbReference>
<feature type="compositionally biased region" description="Polar residues" evidence="1">
    <location>
        <begin position="1"/>
        <end position="13"/>
    </location>
</feature>
<feature type="region of interest" description="Disordered" evidence="1">
    <location>
        <begin position="1"/>
        <end position="72"/>
    </location>
</feature>